<organism evidence="3 4">
    <name type="scientific">Vitis vinifera</name>
    <name type="common">Grape</name>
    <dbReference type="NCBI Taxonomy" id="29760"/>
    <lineage>
        <taxon>Eukaryota</taxon>
        <taxon>Viridiplantae</taxon>
        <taxon>Streptophyta</taxon>
        <taxon>Embryophyta</taxon>
        <taxon>Tracheophyta</taxon>
        <taxon>Spermatophyta</taxon>
        <taxon>Magnoliopsida</taxon>
        <taxon>eudicotyledons</taxon>
        <taxon>Gunneridae</taxon>
        <taxon>Pentapetalae</taxon>
        <taxon>rosids</taxon>
        <taxon>Vitales</taxon>
        <taxon>Vitaceae</taxon>
        <taxon>Viteae</taxon>
        <taxon>Vitis</taxon>
    </lineage>
</organism>
<dbReference type="InterPro" id="IPR002020">
    <property type="entry name" value="Citrate_synthase"/>
</dbReference>
<dbReference type="Gene3D" id="1.10.580.10">
    <property type="entry name" value="Citrate Synthase, domain 1"/>
    <property type="match status" value="1"/>
</dbReference>
<feature type="domain" description="ABC transporter" evidence="2">
    <location>
        <begin position="531"/>
        <end position="764"/>
    </location>
</feature>
<dbReference type="InterPro" id="IPR002187">
    <property type="entry name" value="N-reg_PII"/>
</dbReference>
<dbReference type="InterPro" id="IPR025525">
    <property type="entry name" value="hAT-like_transposase_RNase-H"/>
</dbReference>
<dbReference type="Pfam" id="PF00285">
    <property type="entry name" value="Citrate_synt"/>
    <property type="match status" value="1"/>
</dbReference>
<evidence type="ECO:0000259" key="2">
    <source>
        <dbReference type="PROSITE" id="PS50893"/>
    </source>
</evidence>
<dbReference type="InterPro" id="IPR012337">
    <property type="entry name" value="RNaseH-like_sf"/>
</dbReference>
<dbReference type="InterPro" id="IPR016142">
    <property type="entry name" value="Citrate_synth-like_lrg_a-sub"/>
</dbReference>
<keyword evidence="4" id="KW-1185">Reference proteome</keyword>
<gene>
    <name evidence="3" type="ORF">VitviT2T_003754</name>
</gene>
<name>A0ABY9BMG1_VITVI</name>
<dbReference type="SMART" id="SM00938">
    <property type="entry name" value="P-II"/>
    <property type="match status" value="1"/>
</dbReference>
<accession>A0ABY9BMG1</accession>
<dbReference type="Pfam" id="PF14372">
    <property type="entry name" value="hAT-like_RNase-H"/>
    <property type="match status" value="1"/>
</dbReference>
<dbReference type="InterPro" id="IPR008906">
    <property type="entry name" value="HATC_C_dom"/>
</dbReference>
<evidence type="ECO:0000313" key="3">
    <source>
        <dbReference type="EMBL" id="WJZ84133.1"/>
    </source>
</evidence>
<reference evidence="3 4" key="1">
    <citation type="journal article" date="2023" name="Hortic Res">
        <title>The complete reference genome for grapevine (Vitis vinifera L.) genetics and breeding.</title>
        <authorList>
            <person name="Shi X."/>
            <person name="Cao S."/>
            <person name="Wang X."/>
            <person name="Huang S."/>
            <person name="Wang Y."/>
            <person name="Liu Z."/>
            <person name="Liu W."/>
            <person name="Leng X."/>
            <person name="Peng Y."/>
            <person name="Wang N."/>
            <person name="Wang Y."/>
            <person name="Ma Z."/>
            <person name="Xu X."/>
            <person name="Zhang F."/>
            <person name="Xue H."/>
            <person name="Zhong H."/>
            <person name="Wang Y."/>
            <person name="Zhang K."/>
            <person name="Velt A."/>
            <person name="Avia K."/>
            <person name="Holtgrawe D."/>
            <person name="Grimplet J."/>
            <person name="Matus J.T."/>
            <person name="Ware D."/>
            <person name="Wu X."/>
            <person name="Wang H."/>
            <person name="Liu C."/>
            <person name="Fang Y."/>
            <person name="Rustenholz C."/>
            <person name="Cheng Z."/>
            <person name="Xiao H."/>
            <person name="Zhou Y."/>
        </authorList>
    </citation>
    <scope>NUCLEOTIDE SEQUENCE [LARGE SCALE GENOMIC DNA]</scope>
    <source>
        <strain evidence="4">cv. Pinot noir / PN40024</strain>
        <tissue evidence="3">Leaf</tissue>
    </source>
</reference>
<dbReference type="SUPFAM" id="SSF57667">
    <property type="entry name" value="beta-beta-alpha zinc fingers"/>
    <property type="match status" value="1"/>
</dbReference>
<dbReference type="SUPFAM" id="SSF54913">
    <property type="entry name" value="GlnB-like"/>
    <property type="match status" value="1"/>
</dbReference>
<dbReference type="EMBL" id="CP126650">
    <property type="protein sequence ID" value="WJZ84133.1"/>
    <property type="molecule type" value="Genomic_DNA"/>
</dbReference>
<dbReference type="SUPFAM" id="SSF48256">
    <property type="entry name" value="Citrate synthase"/>
    <property type="match status" value="1"/>
</dbReference>
<dbReference type="Gene3D" id="3.30.70.120">
    <property type="match status" value="1"/>
</dbReference>
<dbReference type="InterPro" id="IPR027417">
    <property type="entry name" value="P-loop_NTPase"/>
</dbReference>
<dbReference type="PROSITE" id="PS50893">
    <property type="entry name" value="ABC_TRANSPORTER_2"/>
    <property type="match status" value="1"/>
</dbReference>
<dbReference type="SMART" id="SM00614">
    <property type="entry name" value="ZnF_BED"/>
    <property type="match status" value="1"/>
</dbReference>
<dbReference type="PANTHER" id="PTHR46481:SF11">
    <property type="entry name" value="ZINC FINGER BED DOMAIN-CONTAINING PROTEIN RICESLEEPER 2-LIKE"/>
    <property type="match status" value="1"/>
</dbReference>
<dbReference type="InterPro" id="IPR017871">
    <property type="entry name" value="ABC_transporter-like_CS"/>
</dbReference>
<dbReference type="PANTHER" id="PTHR46481">
    <property type="entry name" value="ZINC FINGER BED DOMAIN-CONTAINING PROTEIN 4"/>
    <property type="match status" value="1"/>
</dbReference>
<dbReference type="Gene3D" id="3.40.50.300">
    <property type="entry name" value="P-loop containing nucleotide triphosphate hydrolases"/>
    <property type="match status" value="1"/>
</dbReference>
<dbReference type="PROSITE" id="PS51343">
    <property type="entry name" value="PII_GLNB_DOM"/>
    <property type="match status" value="1"/>
</dbReference>
<proteinExistence type="predicted"/>
<dbReference type="SUPFAM" id="SSF52540">
    <property type="entry name" value="P-loop containing nucleoside triphosphate hydrolases"/>
    <property type="match status" value="1"/>
</dbReference>
<dbReference type="InterPro" id="IPR015867">
    <property type="entry name" value="N-reg_PII/ATP_PRibTrfase_C"/>
</dbReference>
<evidence type="ECO:0000313" key="4">
    <source>
        <dbReference type="Proteomes" id="UP001227230"/>
    </source>
</evidence>
<dbReference type="InterPro" id="IPR036236">
    <property type="entry name" value="Znf_C2H2_sf"/>
</dbReference>
<dbReference type="Pfam" id="PF00005">
    <property type="entry name" value="ABC_tran"/>
    <property type="match status" value="1"/>
</dbReference>
<dbReference type="PRINTS" id="PR00340">
    <property type="entry name" value="PIIGLNB"/>
</dbReference>
<evidence type="ECO:0000256" key="1">
    <source>
        <dbReference type="ARBA" id="ARBA00023125"/>
    </source>
</evidence>
<protein>
    <recommendedName>
        <fullName evidence="2">ABC transporter domain-containing protein</fullName>
    </recommendedName>
</protein>
<dbReference type="InterPro" id="IPR052035">
    <property type="entry name" value="ZnF_BED_domain_contain"/>
</dbReference>
<keyword evidence="1" id="KW-0238">DNA-binding</keyword>
<dbReference type="Pfam" id="PF05699">
    <property type="entry name" value="Dimer_Tnp_hAT"/>
    <property type="match status" value="1"/>
</dbReference>
<dbReference type="SUPFAM" id="SSF53098">
    <property type="entry name" value="Ribonuclease H-like"/>
    <property type="match status" value="1"/>
</dbReference>
<dbReference type="Pfam" id="PF00543">
    <property type="entry name" value="P-II"/>
    <property type="match status" value="1"/>
</dbReference>
<dbReference type="PROSITE" id="PS00211">
    <property type="entry name" value="ABC_TRANSPORTER_1"/>
    <property type="match status" value="1"/>
</dbReference>
<dbReference type="InterPro" id="IPR003439">
    <property type="entry name" value="ABC_transporter-like_ATP-bd"/>
</dbReference>
<dbReference type="InterPro" id="IPR036969">
    <property type="entry name" value="Citrate_synthase_sf"/>
</dbReference>
<sequence length="911" mass="102166">MPSAGSTPITGSTSTTDGTLVSKRRKLTSVVWNDFDKIIEDGQDYAICKHCKGKLKVNSKNGTKHLHVHIDRCMKRRNVDIRQQLLAVERKGHGKVQIGGFTFDQEMSREKLARAIILHEYPLSIVDHVGFKDFATSLQPLFKMVSRNTIKGDIMKIYEVEKDKMISYLEKLQSRVAITTDMWTSNQKKGYMAITVHYIDESWLLHHHIVRFVYVPPPHTKEVLSDVLMDFLLDWNMDRKVSAVTVDNCSSNDGMINILVEKLCLSDSLLLNGKIFHMRCAAHVLNLIVKEGLDVIEVEIEKIRESVAYWSATPSRMEKFEDVARQLRIPCNKKLSLDCKTRWNSTYLMLSIAITYKDVFPRLKQREKYYMVVPTEEEWNMAKEICGRLKLFYNITELFSGRNYPTANTFFIKVCEIKEALYDWLICSNDVVKTMASSMLQKFDKYWSGCHIVMAIAAIFDPRYKIKILEFYFPLMYGSEASNEIEKIRGMCYELLSEYQSKSNLGQKTSSYGTSSGSTLLELNYNEQDPLSKFDLFVHSTIGESHTKSELDYYLEESILPRNSNFDVLSWWKTNGIKYPTLQMIVRDIYAILVSTVASESAFSTGGRVVSKHRSRLHPDTLEALMCAQSWLWKEKEGDSSIHDSQPQLTMMDENDDLLGLDTMVGEHGTQLSGGQKQKIAIARAILKNSRILLLDEATSTLDAESERIVQDALVNVMALLKMGIRGVTVSDVRGFGAQGGSPERQAGSEFSEDKFVAKVKMEIVVSKDQVEAVIDKINEVARTGEIGDGKISEHEMNCSTAAARHLSSSGVDVYTALAGAIGALYGPLHWTSEQGSSSCHRVLLECLQVFYHHPLNLSLPSSLSGAGLGGPYVFANSRGPNAAGYSELGGARGLGSVVGALGDSNLVVKL</sequence>
<dbReference type="InterPro" id="IPR011322">
    <property type="entry name" value="N-reg_PII-like_a/b"/>
</dbReference>
<dbReference type="Proteomes" id="UP001227230">
    <property type="component" value="Chromosome 3"/>
</dbReference>